<dbReference type="PANTHER" id="PTHR36114:SF1">
    <property type="entry name" value="16.7 KDA PROTEIN IN WHIE LOCUS"/>
    <property type="match status" value="1"/>
</dbReference>
<dbReference type="InterPro" id="IPR013096">
    <property type="entry name" value="Cupin_2"/>
</dbReference>
<feature type="domain" description="Cupin type-2" evidence="1">
    <location>
        <begin position="43"/>
        <end position="96"/>
    </location>
</feature>
<organism evidence="2 3">
    <name type="scientific">Tenacibaculum maritimum NCIMB 2154</name>
    <dbReference type="NCBI Taxonomy" id="1349785"/>
    <lineage>
        <taxon>Bacteria</taxon>
        <taxon>Pseudomonadati</taxon>
        <taxon>Bacteroidota</taxon>
        <taxon>Flavobacteriia</taxon>
        <taxon>Flavobacteriales</taxon>
        <taxon>Flavobacteriaceae</taxon>
        <taxon>Tenacibaculum</taxon>
    </lineage>
</organism>
<evidence type="ECO:0000313" key="3">
    <source>
        <dbReference type="Proteomes" id="UP000231564"/>
    </source>
</evidence>
<dbReference type="CDD" id="cd02226">
    <property type="entry name" value="cupin_YdbB-like"/>
    <property type="match status" value="1"/>
</dbReference>
<protein>
    <recommendedName>
        <fullName evidence="1">Cupin type-2 domain-containing protein</fullName>
    </recommendedName>
</protein>
<dbReference type="InterPro" id="IPR011051">
    <property type="entry name" value="RmlC_Cupin_sf"/>
</dbReference>
<dbReference type="KEGG" id="tmar:MARIT_0255"/>
<dbReference type="PANTHER" id="PTHR36114">
    <property type="entry name" value="16.7 KDA PROTEIN IN WHIE LOCUS"/>
    <property type="match status" value="1"/>
</dbReference>
<dbReference type="STRING" id="1349785.GCA_000509405_02396"/>
<dbReference type="AlphaFoldDB" id="A0A2H1E6B7"/>
<dbReference type="Pfam" id="PF07883">
    <property type="entry name" value="Cupin_2"/>
    <property type="match status" value="1"/>
</dbReference>
<gene>
    <name evidence="2" type="ORF">MARIT_0255</name>
</gene>
<accession>A0A2H1E6B7</accession>
<evidence type="ECO:0000259" key="1">
    <source>
        <dbReference type="Pfam" id="PF07883"/>
    </source>
</evidence>
<dbReference type="Proteomes" id="UP000231564">
    <property type="component" value="Chromosome MARIT"/>
</dbReference>
<sequence>MYFCSMSVINIKDKFSLFSDHWSPKKIGELNGQQILLAKIKGAFVFHKHDNEDELFMVIKGSLDIEFRDKTITLNEGEFYIVPKGVEHKPIAKEEVHILLFEPLTTKHTGDVISDITVTTYPSI</sequence>
<dbReference type="Gene3D" id="2.60.120.10">
    <property type="entry name" value="Jelly Rolls"/>
    <property type="match status" value="1"/>
</dbReference>
<dbReference type="SUPFAM" id="SSF51182">
    <property type="entry name" value="RmlC-like cupins"/>
    <property type="match status" value="1"/>
</dbReference>
<reference evidence="2 3" key="1">
    <citation type="submission" date="2016-11" db="EMBL/GenBank/DDBJ databases">
        <authorList>
            <person name="Jaros S."/>
            <person name="Januszkiewicz K."/>
            <person name="Wedrychowicz H."/>
        </authorList>
    </citation>
    <scope>NUCLEOTIDE SEQUENCE [LARGE SCALE GENOMIC DNA]</scope>
    <source>
        <strain evidence="2">NCIMB 2154T</strain>
    </source>
</reference>
<keyword evidence="3" id="KW-1185">Reference proteome</keyword>
<evidence type="ECO:0000313" key="2">
    <source>
        <dbReference type="EMBL" id="SFZ80165.1"/>
    </source>
</evidence>
<dbReference type="EMBL" id="LT634361">
    <property type="protein sequence ID" value="SFZ80165.1"/>
    <property type="molecule type" value="Genomic_DNA"/>
</dbReference>
<dbReference type="InterPro" id="IPR014710">
    <property type="entry name" value="RmlC-like_jellyroll"/>
</dbReference>
<proteinExistence type="predicted"/>
<name>A0A2H1E6B7_9FLAO</name>
<dbReference type="InterPro" id="IPR052044">
    <property type="entry name" value="PKS_Associated_Protein"/>
</dbReference>